<proteinExistence type="predicted"/>
<evidence type="ECO:0000256" key="2">
    <source>
        <dbReference type="SAM" id="MobiDB-lite"/>
    </source>
</evidence>
<dbReference type="STRING" id="3818.A0A444X8I2"/>
<evidence type="ECO:0000256" key="1">
    <source>
        <dbReference type="SAM" id="Coils"/>
    </source>
</evidence>
<keyword evidence="4" id="KW-1185">Reference proteome</keyword>
<evidence type="ECO:0000313" key="4">
    <source>
        <dbReference type="Proteomes" id="UP000289738"/>
    </source>
</evidence>
<dbReference type="PANTHER" id="PTHR35358">
    <property type="entry name" value="OS06G0711100 PROTEIN"/>
    <property type="match status" value="1"/>
</dbReference>
<dbReference type="AlphaFoldDB" id="A0A444X8I2"/>
<protein>
    <recommendedName>
        <fullName evidence="5">Zinc finger GRF-type domain-containing protein</fullName>
    </recommendedName>
</protein>
<evidence type="ECO:0000313" key="3">
    <source>
        <dbReference type="EMBL" id="RYQ85972.1"/>
    </source>
</evidence>
<dbReference type="Proteomes" id="UP000289738">
    <property type="component" value="Chromosome B10"/>
</dbReference>
<accession>A0A444X8I2</accession>
<keyword evidence="1" id="KW-0175">Coiled coil</keyword>
<dbReference type="EMBL" id="SDMP01000020">
    <property type="protein sequence ID" value="RYQ85972.1"/>
    <property type="molecule type" value="Genomic_DNA"/>
</dbReference>
<feature type="compositionally biased region" description="Polar residues" evidence="2">
    <location>
        <begin position="8"/>
        <end position="23"/>
    </location>
</feature>
<gene>
    <name evidence="3" type="ORF">Ahy_B10g105623</name>
</gene>
<sequence length="290" mass="32806">MFGGEGQASGSSIRSTSNGYRTKTQNRSRATRVPEWCGCGCRPVLQWSGTYSNPNKPFFGCPNYNTIGKRWCGLFVWADVGQEAVPAKSESLNYNDEQKMTEGMSGSTLCSRITFKIKNENEYIQSGYKVKEESMPILKKILAKYGDIAKDCTLTGKMSCSMYLGMIIDIIRELQDKDLGRIDQDYLQDMIGLRLQDVLEASRIMTQCCVLKEKRESIRRAVEAREEELEECETEKMALEARIRAICEQEAACKEAFARDLNEISRITETMSSFKPKVGQFHHSLASDLL</sequence>
<name>A0A444X8I2_ARAHY</name>
<evidence type="ECO:0008006" key="5">
    <source>
        <dbReference type="Google" id="ProtNLM"/>
    </source>
</evidence>
<organism evidence="3 4">
    <name type="scientific">Arachis hypogaea</name>
    <name type="common">Peanut</name>
    <dbReference type="NCBI Taxonomy" id="3818"/>
    <lineage>
        <taxon>Eukaryota</taxon>
        <taxon>Viridiplantae</taxon>
        <taxon>Streptophyta</taxon>
        <taxon>Embryophyta</taxon>
        <taxon>Tracheophyta</taxon>
        <taxon>Spermatophyta</taxon>
        <taxon>Magnoliopsida</taxon>
        <taxon>eudicotyledons</taxon>
        <taxon>Gunneridae</taxon>
        <taxon>Pentapetalae</taxon>
        <taxon>rosids</taxon>
        <taxon>fabids</taxon>
        <taxon>Fabales</taxon>
        <taxon>Fabaceae</taxon>
        <taxon>Papilionoideae</taxon>
        <taxon>50 kb inversion clade</taxon>
        <taxon>dalbergioids sensu lato</taxon>
        <taxon>Dalbergieae</taxon>
        <taxon>Pterocarpus clade</taxon>
        <taxon>Arachis</taxon>
    </lineage>
</organism>
<feature type="coiled-coil region" evidence="1">
    <location>
        <begin position="211"/>
        <end position="249"/>
    </location>
</feature>
<dbReference type="PANTHER" id="PTHR35358:SF10">
    <property type="entry name" value="PLANT PHOSPHOLIPASE-LIKE PROTEIN"/>
    <property type="match status" value="1"/>
</dbReference>
<feature type="region of interest" description="Disordered" evidence="2">
    <location>
        <begin position="1"/>
        <end position="27"/>
    </location>
</feature>
<reference evidence="3 4" key="1">
    <citation type="submission" date="2019-01" db="EMBL/GenBank/DDBJ databases">
        <title>Sequencing of cultivated peanut Arachis hypogaea provides insights into genome evolution and oil improvement.</title>
        <authorList>
            <person name="Chen X."/>
        </authorList>
    </citation>
    <scope>NUCLEOTIDE SEQUENCE [LARGE SCALE GENOMIC DNA]</scope>
    <source>
        <strain evidence="4">cv. Fuhuasheng</strain>
        <tissue evidence="3">Leaves</tissue>
    </source>
</reference>
<dbReference type="InterPro" id="IPR007942">
    <property type="entry name" value="PLipase-like"/>
</dbReference>
<comment type="caution">
    <text evidence="3">The sequence shown here is derived from an EMBL/GenBank/DDBJ whole genome shotgun (WGS) entry which is preliminary data.</text>
</comment>
<dbReference type="Pfam" id="PF05278">
    <property type="entry name" value="PEARLI-4"/>
    <property type="match status" value="1"/>
</dbReference>